<dbReference type="EMBL" id="MGGD01000002">
    <property type="protein sequence ID" value="OGM21723.1"/>
    <property type="molecule type" value="Genomic_DNA"/>
</dbReference>
<protein>
    <recommendedName>
        <fullName evidence="4">PsbP C-terminal domain-containing protein</fullName>
    </recommendedName>
</protein>
<evidence type="ECO:0000256" key="1">
    <source>
        <dbReference type="SAM" id="Phobius"/>
    </source>
</evidence>
<feature type="transmembrane region" description="Helical" evidence="1">
    <location>
        <begin position="15"/>
        <end position="35"/>
    </location>
</feature>
<accession>A0A1F7Y325</accession>
<dbReference type="AlphaFoldDB" id="A0A1F7Y325"/>
<keyword evidence="1" id="KW-0472">Membrane</keyword>
<name>A0A1F7Y325_9BACT</name>
<sequence length="201" mass="22813">MDVKNNTKKRVGESLSLGAGVLFISLVAVCIFLFFKLNLQKVNVIAPMEEKVNKPDELIVNSDWGEYANEEYGFKFLHPKLLYKTEFKNQGGYIFFVKFEENKYSLGKGVAIGIRQSEKGRDVENVKNDIAREGNARLDNEQEIKMGDFYAVILNYTSGDKTQGEDRSIVIIQKDDKSYSISTVPEQIDKVISSFSFIQTP</sequence>
<reference evidence="2 3" key="1">
    <citation type="journal article" date="2016" name="Nat. Commun.">
        <title>Thousands of microbial genomes shed light on interconnected biogeochemical processes in an aquifer system.</title>
        <authorList>
            <person name="Anantharaman K."/>
            <person name="Brown C.T."/>
            <person name="Hug L.A."/>
            <person name="Sharon I."/>
            <person name="Castelle C.J."/>
            <person name="Probst A.J."/>
            <person name="Thomas B.C."/>
            <person name="Singh A."/>
            <person name="Wilkins M.J."/>
            <person name="Karaoz U."/>
            <person name="Brodie E.L."/>
            <person name="Williams K.H."/>
            <person name="Hubbard S.S."/>
            <person name="Banfield J.F."/>
        </authorList>
    </citation>
    <scope>NUCLEOTIDE SEQUENCE [LARGE SCALE GENOMIC DNA]</scope>
</reference>
<comment type="caution">
    <text evidence="2">The sequence shown here is derived from an EMBL/GenBank/DDBJ whole genome shotgun (WGS) entry which is preliminary data.</text>
</comment>
<evidence type="ECO:0000313" key="3">
    <source>
        <dbReference type="Proteomes" id="UP000176741"/>
    </source>
</evidence>
<organism evidence="2 3">
    <name type="scientific">Candidatus Woesebacteria bacterium RIFCSPHIGHO2_01_FULL_38_26b</name>
    <dbReference type="NCBI Taxonomy" id="1802491"/>
    <lineage>
        <taxon>Bacteria</taxon>
        <taxon>Candidatus Woeseibacteriota</taxon>
    </lineage>
</organism>
<proteinExistence type="predicted"/>
<evidence type="ECO:0000313" key="2">
    <source>
        <dbReference type="EMBL" id="OGM21723.1"/>
    </source>
</evidence>
<gene>
    <name evidence="2" type="ORF">A2771_04150</name>
</gene>
<dbReference type="Proteomes" id="UP000176741">
    <property type="component" value="Unassembled WGS sequence"/>
</dbReference>
<keyword evidence="1" id="KW-1133">Transmembrane helix</keyword>
<evidence type="ECO:0008006" key="4">
    <source>
        <dbReference type="Google" id="ProtNLM"/>
    </source>
</evidence>
<keyword evidence="1" id="KW-0812">Transmembrane</keyword>